<dbReference type="SUPFAM" id="SSF54523">
    <property type="entry name" value="Pili subunits"/>
    <property type="match status" value="1"/>
</dbReference>
<dbReference type="InterPro" id="IPR013425">
    <property type="entry name" value="Autotrns_rpt"/>
</dbReference>
<dbReference type="PANTHER" id="PTHR30093:SF2">
    <property type="entry name" value="TYPE II SECRETION SYSTEM PROTEIN H"/>
    <property type="match status" value="1"/>
</dbReference>
<name>A0A517MX32_9BACT</name>
<feature type="transmembrane region" description="Helical" evidence="2">
    <location>
        <begin position="683"/>
        <end position="708"/>
    </location>
</feature>
<dbReference type="Pfam" id="PF12951">
    <property type="entry name" value="PATR"/>
    <property type="match status" value="1"/>
</dbReference>
<evidence type="ECO:0000313" key="5">
    <source>
        <dbReference type="Proteomes" id="UP000319852"/>
    </source>
</evidence>
<reference evidence="4 5" key="1">
    <citation type="submission" date="2019-02" db="EMBL/GenBank/DDBJ databases">
        <title>Deep-cultivation of Planctomycetes and their phenomic and genomic characterization uncovers novel biology.</title>
        <authorList>
            <person name="Wiegand S."/>
            <person name="Jogler M."/>
            <person name="Boedeker C."/>
            <person name="Pinto D."/>
            <person name="Vollmers J."/>
            <person name="Rivas-Marin E."/>
            <person name="Kohn T."/>
            <person name="Peeters S.H."/>
            <person name="Heuer A."/>
            <person name="Rast P."/>
            <person name="Oberbeckmann S."/>
            <person name="Bunk B."/>
            <person name="Jeske O."/>
            <person name="Meyerdierks A."/>
            <person name="Storesund J.E."/>
            <person name="Kallscheuer N."/>
            <person name="Luecker S."/>
            <person name="Lage O.M."/>
            <person name="Pohl T."/>
            <person name="Merkel B.J."/>
            <person name="Hornburger P."/>
            <person name="Mueller R.-W."/>
            <person name="Bruemmer F."/>
            <person name="Labrenz M."/>
            <person name="Spormann A.M."/>
            <person name="Op den Camp H."/>
            <person name="Overmann J."/>
            <person name="Amann R."/>
            <person name="Jetten M.S.M."/>
            <person name="Mascher T."/>
            <person name="Medema M.H."/>
            <person name="Devos D.P."/>
            <person name="Kaster A.-K."/>
            <person name="Ovreas L."/>
            <person name="Rohde M."/>
            <person name="Galperin M.Y."/>
            <person name="Jogler C."/>
        </authorList>
    </citation>
    <scope>NUCLEOTIDE SEQUENCE [LARGE SCALE GENOMIC DNA]</scope>
    <source>
        <strain evidence="4 5">HG15A2</strain>
    </source>
</reference>
<dbReference type="EMBL" id="CP036263">
    <property type="protein sequence ID" value="QDS99440.1"/>
    <property type="molecule type" value="Genomic_DNA"/>
</dbReference>
<protein>
    <submittedName>
        <fullName evidence="4">Putative major pilin subunit</fullName>
    </submittedName>
</protein>
<gene>
    <name evidence="4" type="ORF">HG15A2_27630</name>
</gene>
<evidence type="ECO:0000313" key="4">
    <source>
        <dbReference type="EMBL" id="QDS99440.1"/>
    </source>
</evidence>
<accession>A0A517MX32</accession>
<dbReference type="InterPro" id="IPR045584">
    <property type="entry name" value="Pilin-like"/>
</dbReference>
<evidence type="ECO:0000256" key="1">
    <source>
        <dbReference type="ARBA" id="ARBA00022729"/>
    </source>
</evidence>
<dbReference type="InterPro" id="IPR027558">
    <property type="entry name" value="Pre_pil_HX9DG_C"/>
</dbReference>
<keyword evidence="2" id="KW-0472">Membrane</keyword>
<sequence>MLRIHHLIVLTAMGVNGVLGIERCAAQSEWISPSPGVWSDSSNWSAGVPDGSGDIAQFGAQAGPSLNVAIIEAPITVGEIQFLGPGSVTIQGLQDLNLDTGMFGIPPTVFVDGSAPFASIQTGLVGNDGLEKVGEGTLFLDGNVNYFGPTIITAGNLALGPTTAISNGPVIVREGASWEVASQASYPLAAGQTLVGGGVVRANELRVPNTSLVRPGDGVGTLAIEGSLKLDGAQQAPTGGLQFDLSADPAAGFSGNDFIQVDGDVEIAGNHHVLVTPIDNQMAAGFYPLISYSGVLNSQAGSLLPVHSTRLNMTIDTTAPGEILLGVSGLKANLTWEGNTNTAWDIGETANWQGEDDLFFDLDCVHFDDSATNFEVNVTQDVRPGSVNFNNHVQDYQLSGPGAIRGNAPLVKNGAARVTFLNQSEFSTVDVQDGTLEVGFEAKIMAADSTNVAAGGNLQLNLGRVETPQLSVNAGGQLTGNGLITGNVVVGDGFPSANPAVLSPGFSPGLIEIDGDLELQSDAETVIEISGVAGNPHDMIVVSGDAALDGTLQIAAIDGYTPSAGDQFTVLMSGDLDNTVFANVEAARMGDIILWPEYSTTAMTVIGALVGDMDLSGTVDTDDITQFAFALRDNEGYNAALYATYHIVADMDGNGRVDFGDISDFSDEVGQNSPLSSAEVAEIILASFAVPEPSTCCLLLTAGCTLLLKRRRTSQARTQRAGFTLIELLVVIAIISVLIGLLLPAVQAAREAARRTTCLNNCHQLETALHSYESQHGAFPAGARSHRQPFVNSVSWQVLLLPFIEQGELYDRINPDSDGGVGIDGHNQAIHVVDMFHCPSSEAPNTDGRTRNGTNYVGVAGGGSGDGVLDLEDKDCGDLFIDGVLVYDSATTVSDITDGTSHTLTFGERIYQVEVWTHGAFWGGSSANLICAASIKNLRYPVNANLERVGYWVRDQTVPTDKRKLNGNDLLFGSHHPGGAHFALADGRAQFFAEDTDFTVLRNMATRNCGEAGP</sequence>
<dbReference type="NCBIfam" id="TIGR02532">
    <property type="entry name" value="IV_pilin_GFxxxE"/>
    <property type="match status" value="1"/>
</dbReference>
<dbReference type="PROSITE" id="PS00018">
    <property type="entry name" value="EF_HAND_1"/>
    <property type="match status" value="1"/>
</dbReference>
<dbReference type="InterPro" id="IPR018247">
    <property type="entry name" value="EF_Hand_1_Ca_BS"/>
</dbReference>
<dbReference type="Pfam" id="PF07963">
    <property type="entry name" value="N_methyl"/>
    <property type="match status" value="1"/>
</dbReference>
<keyword evidence="2" id="KW-1133">Transmembrane helix</keyword>
<evidence type="ECO:0000256" key="2">
    <source>
        <dbReference type="SAM" id="Phobius"/>
    </source>
</evidence>
<dbReference type="Gene3D" id="3.30.700.10">
    <property type="entry name" value="Glycoprotein, Type 4 Pilin"/>
    <property type="match status" value="1"/>
</dbReference>
<dbReference type="InterPro" id="IPR011050">
    <property type="entry name" value="Pectin_lyase_fold/virulence"/>
</dbReference>
<dbReference type="AlphaFoldDB" id="A0A517MX32"/>
<keyword evidence="5" id="KW-1185">Reference proteome</keyword>
<organism evidence="4 5">
    <name type="scientific">Adhaeretor mobilis</name>
    <dbReference type="NCBI Taxonomy" id="1930276"/>
    <lineage>
        <taxon>Bacteria</taxon>
        <taxon>Pseudomonadati</taxon>
        <taxon>Planctomycetota</taxon>
        <taxon>Planctomycetia</taxon>
        <taxon>Pirellulales</taxon>
        <taxon>Lacipirellulaceae</taxon>
        <taxon>Adhaeretor</taxon>
    </lineage>
</organism>
<dbReference type="SUPFAM" id="SSF51126">
    <property type="entry name" value="Pectin lyase-like"/>
    <property type="match status" value="1"/>
</dbReference>
<keyword evidence="2" id="KW-0812">Transmembrane</keyword>
<feature type="domain" description="DUF1559" evidence="3">
    <location>
        <begin position="747"/>
        <end position="998"/>
    </location>
</feature>
<keyword evidence="1" id="KW-0732">Signal</keyword>
<dbReference type="KEGG" id="amob:HG15A2_27630"/>
<dbReference type="InterPro" id="IPR012902">
    <property type="entry name" value="N_methyl_site"/>
</dbReference>
<dbReference type="RefSeq" id="WP_218931941.1">
    <property type="nucleotide sequence ID" value="NZ_CP036263.1"/>
</dbReference>
<dbReference type="PANTHER" id="PTHR30093">
    <property type="entry name" value="GENERAL SECRETION PATHWAY PROTEIN G"/>
    <property type="match status" value="1"/>
</dbReference>
<feature type="transmembrane region" description="Helical" evidence="2">
    <location>
        <begin position="720"/>
        <end position="746"/>
    </location>
</feature>
<evidence type="ECO:0000259" key="3">
    <source>
        <dbReference type="Pfam" id="PF07596"/>
    </source>
</evidence>
<dbReference type="PROSITE" id="PS00409">
    <property type="entry name" value="PROKAR_NTER_METHYL"/>
    <property type="match status" value="1"/>
</dbReference>
<dbReference type="InterPro" id="IPR011453">
    <property type="entry name" value="DUF1559"/>
</dbReference>
<dbReference type="NCBIfam" id="TIGR04294">
    <property type="entry name" value="pre_pil_HX9DG"/>
    <property type="match status" value="1"/>
</dbReference>
<dbReference type="Proteomes" id="UP000319852">
    <property type="component" value="Chromosome"/>
</dbReference>
<dbReference type="Pfam" id="PF07596">
    <property type="entry name" value="SBP_bac_10"/>
    <property type="match status" value="1"/>
</dbReference>
<proteinExistence type="predicted"/>